<evidence type="ECO:0000313" key="10">
    <source>
        <dbReference type="EMBL" id="MPM56624.1"/>
    </source>
</evidence>
<sequence>MQTTFELEKFEKILEALQSNRMGQYKIERTICNATAKRQASAVELAKRADVVFVIGGRNSANTRHLYDIVKEICNKTFHIETADDISVEMIKDSYTIGITAGASTPDWLIKEAIHKMETMETMESLLAKESMQLHLGMTVQATVVAITKEEVIVDFGYQSEGRIPFSQWAFDATRESIEQEAKVGDIVTAKVVASENQDGFVELSKIKAEAEKAWETIKSLATDKKVLDVKGLSAVKGGLTVSVNGVVGFIPASHLELTRVNNIAAYVGKNLQAEVIEFDPAKKRLVLSRRELLKAEKFAADNSLREEKEARFQAAKVARIAAEKVAYESINEGITIKGTVKKITDFGLFVEIAPGVQGLVHVSEMSWDRSKKPSDLYKEGDAIEVFIKSINQDEKRIALSIKMLTQDPWQADIENIKEGNIIDGTVERFLTFGAVVAITANVEGLVHVSEISDQRVNKPEDVLKIGQKVRVKVIKVDKKHKKVSLSITKACYDEEKAEYTPFLNTNPELSVDISEKFNVIKTE</sequence>
<keyword evidence="3" id="KW-0004">4Fe-4S</keyword>
<evidence type="ECO:0000256" key="7">
    <source>
        <dbReference type="ARBA" id="ARBA00023014"/>
    </source>
</evidence>
<evidence type="ECO:0000256" key="3">
    <source>
        <dbReference type="ARBA" id="ARBA00022485"/>
    </source>
</evidence>
<reference evidence="10" key="1">
    <citation type="submission" date="2019-08" db="EMBL/GenBank/DDBJ databases">
        <authorList>
            <person name="Kucharzyk K."/>
            <person name="Murdoch R.W."/>
            <person name="Higgins S."/>
            <person name="Loffler F."/>
        </authorList>
    </citation>
    <scope>NUCLEOTIDE SEQUENCE</scope>
</reference>
<dbReference type="InterPro" id="IPR012340">
    <property type="entry name" value="NA-bd_OB-fold"/>
</dbReference>
<evidence type="ECO:0000256" key="1">
    <source>
        <dbReference type="ARBA" id="ARBA00001966"/>
    </source>
</evidence>
<proteinExistence type="inferred from homology"/>
<feature type="domain" description="S1 motif" evidence="9">
    <location>
        <begin position="334"/>
        <end position="403"/>
    </location>
</feature>
<dbReference type="InterPro" id="IPR003029">
    <property type="entry name" value="S1_domain"/>
</dbReference>
<keyword evidence="8" id="KW-0687">Ribonucleoprotein</keyword>
<evidence type="ECO:0000256" key="6">
    <source>
        <dbReference type="ARBA" id="ARBA00023004"/>
    </source>
</evidence>
<accession>A0A645B4G9</accession>
<keyword evidence="6" id="KW-0408">Iron</keyword>
<dbReference type="InterPro" id="IPR035104">
    <property type="entry name" value="Ribosomal_protein_S1-like"/>
</dbReference>
<dbReference type="FunFam" id="2.40.50.140:FF:000051">
    <property type="entry name" value="RNA-binding transcriptional accessory protein"/>
    <property type="match status" value="1"/>
</dbReference>
<dbReference type="GO" id="GO:0051745">
    <property type="term" value="F:4-hydroxy-3-methylbut-2-enyl diphosphate reductase activity"/>
    <property type="evidence" value="ECO:0007669"/>
    <property type="project" value="InterPro"/>
</dbReference>
<dbReference type="FunFam" id="2.40.50.140:FF:000103">
    <property type="entry name" value="protein RRP5 homolog"/>
    <property type="match status" value="1"/>
</dbReference>
<dbReference type="CDD" id="cd05688">
    <property type="entry name" value="S1_RPS1_repeat_ec3"/>
    <property type="match status" value="1"/>
</dbReference>
<dbReference type="InterPro" id="IPR050437">
    <property type="entry name" value="Ribos_protein_bS1-like"/>
</dbReference>
<dbReference type="CDD" id="cd05687">
    <property type="entry name" value="S1_RPS1_repeat_ec1_hs1"/>
    <property type="match status" value="1"/>
</dbReference>
<dbReference type="PANTHER" id="PTHR10724">
    <property type="entry name" value="30S RIBOSOMAL PROTEIN S1"/>
    <property type="match status" value="1"/>
</dbReference>
<dbReference type="SMART" id="SM00316">
    <property type="entry name" value="S1"/>
    <property type="match status" value="4"/>
</dbReference>
<comment type="cofactor">
    <cofactor evidence="1">
        <name>[4Fe-4S] cluster</name>
        <dbReference type="ChEBI" id="CHEBI:49883"/>
    </cofactor>
</comment>
<dbReference type="CDD" id="cd04465">
    <property type="entry name" value="S1_RPS1_repeat_ec2_hs2"/>
    <property type="match status" value="1"/>
</dbReference>
<dbReference type="AlphaFoldDB" id="A0A645B4G9"/>
<dbReference type="GO" id="GO:0019288">
    <property type="term" value="P:isopentenyl diphosphate biosynthetic process, methylerythritol 4-phosphate pathway"/>
    <property type="evidence" value="ECO:0007669"/>
    <property type="project" value="InterPro"/>
</dbReference>
<comment type="caution">
    <text evidence="10">The sequence shown here is derived from an EMBL/GenBank/DDBJ whole genome shotgun (WGS) entry which is preliminary data.</text>
</comment>
<evidence type="ECO:0000259" key="9">
    <source>
        <dbReference type="PROSITE" id="PS50126"/>
    </source>
</evidence>
<dbReference type="EC" id="2.7.7.8" evidence="10"/>
<dbReference type="GO" id="GO:0005737">
    <property type="term" value="C:cytoplasm"/>
    <property type="evidence" value="ECO:0007669"/>
    <property type="project" value="UniProtKB-ARBA"/>
</dbReference>
<keyword evidence="5" id="KW-0689">Ribosomal protein</keyword>
<protein>
    <submittedName>
        <fullName evidence="10">Polyribonucleotide nucleotidyltransferase</fullName>
        <ecNumber evidence="10">2.7.7.8</ecNumber>
    </submittedName>
</protein>
<name>A0A645B4G9_9ZZZZ</name>
<dbReference type="GO" id="GO:1990904">
    <property type="term" value="C:ribonucleoprotein complex"/>
    <property type="evidence" value="ECO:0007669"/>
    <property type="project" value="UniProtKB-KW"/>
</dbReference>
<keyword evidence="10" id="KW-0808">Transferase</keyword>
<keyword evidence="4" id="KW-0479">Metal-binding</keyword>
<dbReference type="PRINTS" id="PR00681">
    <property type="entry name" value="RIBOSOMALS1"/>
</dbReference>
<dbReference type="InterPro" id="IPR003451">
    <property type="entry name" value="LytB/IspH"/>
</dbReference>
<feature type="domain" description="S1 motif" evidence="9">
    <location>
        <begin position="215"/>
        <end position="291"/>
    </location>
</feature>
<dbReference type="SUPFAM" id="SSF50249">
    <property type="entry name" value="Nucleic acid-binding proteins"/>
    <property type="match status" value="4"/>
</dbReference>
<dbReference type="GO" id="GO:0005840">
    <property type="term" value="C:ribosome"/>
    <property type="evidence" value="ECO:0007669"/>
    <property type="project" value="UniProtKB-KW"/>
</dbReference>
<dbReference type="GO" id="GO:0050992">
    <property type="term" value="P:dimethylallyl diphosphate biosynthetic process"/>
    <property type="evidence" value="ECO:0007669"/>
    <property type="project" value="InterPro"/>
</dbReference>
<dbReference type="GO" id="GO:0046872">
    <property type="term" value="F:metal ion binding"/>
    <property type="evidence" value="ECO:0007669"/>
    <property type="project" value="UniProtKB-KW"/>
</dbReference>
<gene>
    <name evidence="10" type="primary">pnp_47</name>
    <name evidence="10" type="ORF">SDC9_103433</name>
</gene>
<evidence type="ECO:0000256" key="2">
    <source>
        <dbReference type="ARBA" id="ARBA00006767"/>
    </source>
</evidence>
<dbReference type="EMBL" id="VSSQ01015849">
    <property type="protein sequence ID" value="MPM56624.1"/>
    <property type="molecule type" value="Genomic_DNA"/>
</dbReference>
<dbReference type="Pfam" id="PF02401">
    <property type="entry name" value="LYTB"/>
    <property type="match status" value="1"/>
</dbReference>
<evidence type="ECO:0000256" key="8">
    <source>
        <dbReference type="ARBA" id="ARBA00023274"/>
    </source>
</evidence>
<dbReference type="GO" id="GO:0003735">
    <property type="term" value="F:structural constituent of ribosome"/>
    <property type="evidence" value="ECO:0007669"/>
    <property type="project" value="TreeGrafter"/>
</dbReference>
<dbReference type="GO" id="GO:0051539">
    <property type="term" value="F:4 iron, 4 sulfur cluster binding"/>
    <property type="evidence" value="ECO:0007669"/>
    <property type="project" value="UniProtKB-KW"/>
</dbReference>
<evidence type="ECO:0000256" key="5">
    <source>
        <dbReference type="ARBA" id="ARBA00022980"/>
    </source>
</evidence>
<dbReference type="PANTHER" id="PTHR10724:SF7">
    <property type="entry name" value="SMALL RIBOSOMAL SUBUNIT PROTEIN BS1C"/>
    <property type="match status" value="1"/>
</dbReference>
<dbReference type="GO" id="GO:0006412">
    <property type="term" value="P:translation"/>
    <property type="evidence" value="ECO:0007669"/>
    <property type="project" value="TreeGrafter"/>
</dbReference>
<dbReference type="PROSITE" id="PS50126">
    <property type="entry name" value="S1"/>
    <property type="match status" value="4"/>
</dbReference>
<dbReference type="Gene3D" id="3.40.1010.20">
    <property type="entry name" value="4-hydroxy-3-methylbut-2-enyl diphosphate reductase, catalytic domain"/>
    <property type="match status" value="1"/>
</dbReference>
<dbReference type="Pfam" id="PF00575">
    <property type="entry name" value="S1"/>
    <property type="match status" value="4"/>
</dbReference>
<keyword evidence="10" id="KW-0548">Nucleotidyltransferase</keyword>
<comment type="similarity">
    <text evidence="2">Belongs to the bacterial ribosomal protein bS1 family.</text>
</comment>
<organism evidence="10">
    <name type="scientific">bioreactor metagenome</name>
    <dbReference type="NCBI Taxonomy" id="1076179"/>
    <lineage>
        <taxon>unclassified sequences</taxon>
        <taxon>metagenomes</taxon>
        <taxon>ecological metagenomes</taxon>
    </lineage>
</organism>
<feature type="domain" description="S1 motif" evidence="9">
    <location>
        <begin position="137"/>
        <end position="207"/>
    </location>
</feature>
<keyword evidence="7" id="KW-0411">Iron-sulfur</keyword>
<evidence type="ECO:0000256" key="4">
    <source>
        <dbReference type="ARBA" id="ARBA00022723"/>
    </source>
</evidence>
<feature type="domain" description="S1 motif" evidence="9">
    <location>
        <begin position="420"/>
        <end position="489"/>
    </location>
</feature>
<dbReference type="GO" id="GO:0004654">
    <property type="term" value="F:polyribonucleotide nucleotidyltransferase activity"/>
    <property type="evidence" value="ECO:0007669"/>
    <property type="project" value="UniProtKB-EC"/>
</dbReference>
<dbReference type="Gene3D" id="2.40.50.140">
    <property type="entry name" value="Nucleic acid-binding proteins"/>
    <property type="match status" value="4"/>
</dbReference>
<dbReference type="GO" id="GO:0003729">
    <property type="term" value="F:mRNA binding"/>
    <property type="evidence" value="ECO:0007669"/>
    <property type="project" value="TreeGrafter"/>
</dbReference>